<evidence type="ECO:0000256" key="8">
    <source>
        <dbReference type="ARBA" id="ARBA00023012"/>
    </source>
</evidence>
<sequence>MRGGMVMTPTTLADLIGIEHSKLGFFQELQHTIEELKTSSQKSENQRREIAAILDGITDIMMVLSEDLRIIAVNHEFEQLFGKGKQHKGKYCYTLFRDTNAPCPECPAFRSLSTNKVCKETAIFRIGNRNRQFEMIASPVKIPDQSGNRVLIFKRDVTLEKEYQAKYYQAQKMATVGTLATGVAHEVNNPLMAISGFAEGIQRRLSKLDGQIPDEVIDDFADCTGIILKECNRCQEIVRSLLNFGHPRSSVFTVVFLNSIIRETIDLLGFHLKKSTNLTLNVTLQPELALIKADEPQLKQVILNLLTNASDALDGEVGTITVNTFHKNDDMIAIEVKDTGCGISADIKDKLFDPFFTTKPVGKGIGIGLSTCYNIVKEHKGEIEVTSEVGKGSSFIVSLPIQQD</sequence>
<keyword evidence="8" id="KW-0902">Two-component regulatory system</keyword>
<comment type="catalytic activity">
    <reaction evidence="1">
        <text>ATP + protein L-histidine = ADP + protein N-phospho-L-histidine.</text>
        <dbReference type="EC" id="2.7.13.3"/>
    </reaction>
</comment>
<dbReference type="Gene3D" id="1.10.287.130">
    <property type="match status" value="1"/>
</dbReference>
<evidence type="ECO:0000259" key="9">
    <source>
        <dbReference type="PROSITE" id="PS50109"/>
    </source>
</evidence>
<dbReference type="Pfam" id="PF13426">
    <property type="entry name" value="PAS_9"/>
    <property type="match status" value="1"/>
</dbReference>
<dbReference type="HOGENOM" id="CLU_000445_114_39_7"/>
<dbReference type="PANTHER" id="PTHR43065">
    <property type="entry name" value="SENSOR HISTIDINE KINASE"/>
    <property type="match status" value="1"/>
</dbReference>
<evidence type="ECO:0000256" key="4">
    <source>
        <dbReference type="ARBA" id="ARBA00022679"/>
    </source>
</evidence>
<dbReference type="InterPro" id="IPR000014">
    <property type="entry name" value="PAS"/>
</dbReference>
<evidence type="ECO:0000313" key="11">
    <source>
        <dbReference type="Proteomes" id="UP000011724"/>
    </source>
</evidence>
<dbReference type="SMART" id="SM00387">
    <property type="entry name" value="HATPase_c"/>
    <property type="match status" value="1"/>
</dbReference>
<dbReference type="GO" id="GO:0005524">
    <property type="term" value="F:ATP binding"/>
    <property type="evidence" value="ECO:0007669"/>
    <property type="project" value="UniProtKB-KW"/>
</dbReference>
<dbReference type="PATRIC" id="fig|879567.3.peg.1956"/>
<name>M1WM70_PSEP2</name>
<dbReference type="InterPro" id="IPR003661">
    <property type="entry name" value="HisK_dim/P_dom"/>
</dbReference>
<dbReference type="Pfam" id="PF02518">
    <property type="entry name" value="HATPase_c"/>
    <property type="match status" value="1"/>
</dbReference>
<dbReference type="CDD" id="cd00130">
    <property type="entry name" value="PAS"/>
    <property type="match status" value="1"/>
</dbReference>
<dbReference type="Gene3D" id="3.30.450.20">
    <property type="entry name" value="PAS domain"/>
    <property type="match status" value="1"/>
</dbReference>
<dbReference type="EMBL" id="FO203427">
    <property type="protein sequence ID" value="CCH49090.1"/>
    <property type="molecule type" value="Genomic_DNA"/>
</dbReference>
<dbReference type="eggNOG" id="COG4191">
    <property type="taxonomic scope" value="Bacteria"/>
</dbReference>
<keyword evidence="7" id="KW-0067">ATP-binding</keyword>
<dbReference type="STRING" id="1322246.BN4_11855"/>
<keyword evidence="5" id="KW-0547">Nucleotide-binding</keyword>
<dbReference type="Gene3D" id="3.30.565.10">
    <property type="entry name" value="Histidine kinase-like ATPase, C-terminal domain"/>
    <property type="match status" value="1"/>
</dbReference>
<keyword evidence="4" id="KW-0808">Transferase</keyword>
<evidence type="ECO:0000256" key="6">
    <source>
        <dbReference type="ARBA" id="ARBA00022777"/>
    </source>
</evidence>
<dbReference type="Proteomes" id="UP000011724">
    <property type="component" value="Chromosome"/>
</dbReference>
<evidence type="ECO:0000256" key="5">
    <source>
        <dbReference type="ARBA" id="ARBA00022741"/>
    </source>
</evidence>
<accession>M1WM70</accession>
<dbReference type="KEGG" id="dpi:BN4_11855"/>
<evidence type="ECO:0000256" key="2">
    <source>
        <dbReference type="ARBA" id="ARBA00012438"/>
    </source>
</evidence>
<dbReference type="InterPro" id="IPR004358">
    <property type="entry name" value="Sig_transdc_His_kin-like_C"/>
</dbReference>
<dbReference type="PROSITE" id="PS50109">
    <property type="entry name" value="HIS_KIN"/>
    <property type="match status" value="1"/>
</dbReference>
<dbReference type="Pfam" id="PF00512">
    <property type="entry name" value="HisKA"/>
    <property type="match status" value="1"/>
</dbReference>
<dbReference type="InterPro" id="IPR035965">
    <property type="entry name" value="PAS-like_dom_sf"/>
</dbReference>
<dbReference type="EC" id="2.7.13.3" evidence="2"/>
<dbReference type="InterPro" id="IPR005467">
    <property type="entry name" value="His_kinase_dom"/>
</dbReference>
<keyword evidence="3" id="KW-0597">Phosphoprotein</keyword>
<feature type="domain" description="Histidine kinase" evidence="9">
    <location>
        <begin position="182"/>
        <end position="403"/>
    </location>
</feature>
<dbReference type="GO" id="GO:0000155">
    <property type="term" value="F:phosphorelay sensor kinase activity"/>
    <property type="evidence" value="ECO:0007669"/>
    <property type="project" value="InterPro"/>
</dbReference>
<gene>
    <name evidence="10" type="ordered locus">BN4_11855</name>
</gene>
<evidence type="ECO:0000256" key="7">
    <source>
        <dbReference type="ARBA" id="ARBA00022840"/>
    </source>
</evidence>
<dbReference type="InterPro" id="IPR036890">
    <property type="entry name" value="HATPase_C_sf"/>
</dbReference>
<protein>
    <recommendedName>
        <fullName evidence="2">histidine kinase</fullName>
        <ecNumber evidence="2">2.7.13.3</ecNumber>
    </recommendedName>
</protein>
<dbReference type="CDD" id="cd00082">
    <property type="entry name" value="HisKA"/>
    <property type="match status" value="1"/>
</dbReference>
<reference evidence="11" key="2">
    <citation type="journal article" date="2013" name="Stand. Genomic Sci.">
        <title>Complete genome sequence of Desulfocapsa sulfexigens, a marine deltaproteobacterium specialized in disproportionating inorganic sulfur compounds.</title>
        <authorList>
            <person name="Finster K.W."/>
            <person name="Kjeldsen K.U."/>
            <person name="Kube M."/>
            <person name="Reinhardt R."/>
            <person name="Mussmann M."/>
            <person name="Amann R."/>
            <person name="Schreiber L."/>
        </authorList>
    </citation>
    <scope>NUCLEOTIDE SEQUENCE [LARGE SCALE GENOMIC DNA]</scope>
    <source>
        <strain evidence="11">DSM 10523 / SB164P1</strain>
    </source>
</reference>
<dbReference type="InterPro" id="IPR003594">
    <property type="entry name" value="HATPase_dom"/>
</dbReference>
<reference evidence="10 11" key="1">
    <citation type="journal article" date="2013" name="PLoS ONE">
        <title>The first genomic and proteomic characterization of a deep-sea sulfate reducer: insights into the piezophilic lifestyle of Desulfovibrio piezophilus.</title>
        <authorList>
            <person name="Pradel N."/>
            <person name="Ji B."/>
            <person name="Gimenez G."/>
            <person name="Talla E."/>
            <person name="Lenoble P."/>
            <person name="Garel M."/>
            <person name="Tamburini C."/>
            <person name="Fourquet P."/>
            <person name="Lebrun R."/>
            <person name="Bertin P."/>
            <person name="Denis Y."/>
            <person name="Pophillat M."/>
            <person name="Barbe V."/>
            <person name="Ollivier B."/>
            <person name="Dolla A."/>
        </authorList>
    </citation>
    <scope>NUCLEOTIDE SEQUENCE [LARGE SCALE GENOMIC DNA]</scope>
    <source>
        <strain evidence="11">DSM 10523 / SB164P1</strain>
    </source>
</reference>
<organism evidence="10 11">
    <name type="scientific">Pseudodesulfovibrio piezophilus (strain DSM 21447 / JCM 15486 / C1TLV30)</name>
    <name type="common">Desulfovibrio piezophilus</name>
    <dbReference type="NCBI Taxonomy" id="1322246"/>
    <lineage>
        <taxon>Bacteria</taxon>
        <taxon>Pseudomonadati</taxon>
        <taxon>Thermodesulfobacteriota</taxon>
        <taxon>Desulfovibrionia</taxon>
        <taxon>Desulfovibrionales</taxon>
        <taxon>Desulfovibrionaceae</taxon>
    </lineage>
</organism>
<dbReference type="InterPro" id="IPR036097">
    <property type="entry name" value="HisK_dim/P_sf"/>
</dbReference>
<dbReference type="SUPFAM" id="SSF47384">
    <property type="entry name" value="Homodimeric domain of signal transducing histidine kinase"/>
    <property type="match status" value="1"/>
</dbReference>
<keyword evidence="11" id="KW-1185">Reference proteome</keyword>
<proteinExistence type="predicted"/>
<dbReference type="SUPFAM" id="SSF55785">
    <property type="entry name" value="PYP-like sensor domain (PAS domain)"/>
    <property type="match status" value="1"/>
</dbReference>
<keyword evidence="6 10" id="KW-0418">Kinase</keyword>
<evidence type="ECO:0000256" key="1">
    <source>
        <dbReference type="ARBA" id="ARBA00000085"/>
    </source>
</evidence>
<dbReference type="PRINTS" id="PR00344">
    <property type="entry name" value="BCTRLSENSOR"/>
</dbReference>
<dbReference type="AlphaFoldDB" id="M1WM70"/>
<dbReference type="SMART" id="SM00388">
    <property type="entry name" value="HisKA"/>
    <property type="match status" value="1"/>
</dbReference>
<dbReference type="PANTHER" id="PTHR43065:SF10">
    <property type="entry name" value="PEROXIDE STRESS-ACTIVATED HISTIDINE KINASE MAK3"/>
    <property type="match status" value="1"/>
</dbReference>
<evidence type="ECO:0000313" key="10">
    <source>
        <dbReference type="EMBL" id="CCH49090.1"/>
    </source>
</evidence>
<evidence type="ECO:0000256" key="3">
    <source>
        <dbReference type="ARBA" id="ARBA00022553"/>
    </source>
</evidence>
<dbReference type="SUPFAM" id="SSF55874">
    <property type="entry name" value="ATPase domain of HSP90 chaperone/DNA topoisomerase II/histidine kinase"/>
    <property type="match status" value="1"/>
</dbReference>